<feature type="domain" description="SAM" evidence="5">
    <location>
        <begin position="9"/>
        <end position="72"/>
    </location>
</feature>
<dbReference type="GO" id="GO:0004709">
    <property type="term" value="F:MAP kinase kinase kinase activity"/>
    <property type="evidence" value="ECO:0007669"/>
    <property type="project" value="UniProtKB-EC"/>
</dbReference>
<dbReference type="SUPFAM" id="SSF47769">
    <property type="entry name" value="SAM/Pointed domain"/>
    <property type="match status" value="1"/>
</dbReference>
<keyword evidence="2 6" id="KW-0808">Transferase</keyword>
<comment type="similarity">
    <text evidence="1">Belongs to the protein kinase superfamily. STE Ser/Thr protein kinase family. MAP kinase kinase kinase subfamily.</text>
</comment>
<feature type="compositionally biased region" description="Low complexity" evidence="4">
    <location>
        <begin position="84"/>
        <end position="100"/>
    </location>
</feature>
<dbReference type="OrthoDB" id="2139176at2759"/>
<keyword evidence="3" id="KW-0418">Kinase</keyword>
<dbReference type="PROSITE" id="PS50105">
    <property type="entry name" value="SAM_DOMAIN"/>
    <property type="match status" value="1"/>
</dbReference>
<dbReference type="CDD" id="cd09534">
    <property type="entry name" value="SAM_Ste11_fungal"/>
    <property type="match status" value="1"/>
</dbReference>
<dbReference type="SMART" id="SM01304">
    <property type="entry name" value="Ras_bdg_2"/>
    <property type="match status" value="1"/>
</dbReference>
<proteinExistence type="inferred from homology"/>
<evidence type="ECO:0000313" key="6">
    <source>
        <dbReference type="EMBL" id="KAJ1951944.1"/>
    </source>
</evidence>
<dbReference type="SMART" id="SM00454">
    <property type="entry name" value="SAM"/>
    <property type="match status" value="1"/>
</dbReference>
<dbReference type="InterPro" id="IPR029458">
    <property type="entry name" value="Ras-bd_By2"/>
</dbReference>
<feature type="compositionally biased region" description="Polar residues" evidence="4">
    <location>
        <begin position="163"/>
        <end position="173"/>
    </location>
</feature>
<dbReference type="Gene3D" id="1.10.150.50">
    <property type="entry name" value="Transcription Factor, Ets-1"/>
    <property type="match status" value="1"/>
</dbReference>
<dbReference type="EMBL" id="JANBPY010003365">
    <property type="protein sequence ID" value="KAJ1951944.1"/>
    <property type="molecule type" value="Genomic_DNA"/>
</dbReference>
<sequence length="536" mass="57332">YQLTEVLDWNESQVAQWLKDNHFGKYGQRFIENNITGDLLFELDYKLLRELNITTVGERIKLSVAIKKLLRTCLQSRDALPLDSSSTPGPSASSGSLPLPHSDRPGVSESPPVSSPRYPSSLLGQHNYSTTSLPGGSNPLVSESSGNGPSGGLPPVSPRSVPNTGDGSTSAQAPPSYHLLTGPPPSASSMHSSPHLGPHHHHVSATYDTRRSKSPVSPPIMATHGGPSVSLSSTAPLMSKRRHRPASSLATDSAATGGKTAPPSNRSEKSSESIYRLAENLQVAIMGVPDPTPSVQRASRVKQRSTRGKHAPSPDNTLDNLRSQLSEFFGTSSDADGSTVVGPVGNSKGSGPPTVRRYVRVLGSANETRMVDITDGTDGRAILDIILNSFQVFTDTDRYSLFSVSGVEGSAKSLSHEELFALCTNTQRLEREKLILRKKHLPFNNNEMRRQRDLNETIRILEQSQPDRGPTTSGSGVDSATGSFISPSATSTATAVSSTALGHLERPLKLSSHSQKKVANFFGERPPSELISSNLA</sequence>
<comment type="caution">
    <text evidence="6">The sequence shown here is derived from an EMBL/GenBank/DDBJ whole genome shotgun (WGS) entry which is preliminary data.</text>
</comment>
<evidence type="ECO:0000256" key="2">
    <source>
        <dbReference type="ARBA" id="ARBA00022679"/>
    </source>
</evidence>
<evidence type="ECO:0000313" key="7">
    <source>
        <dbReference type="Proteomes" id="UP001150925"/>
    </source>
</evidence>
<feature type="compositionally biased region" description="Low complexity" evidence="4">
    <location>
        <begin position="107"/>
        <end position="121"/>
    </location>
</feature>
<feature type="compositionally biased region" description="Low complexity" evidence="4">
    <location>
        <begin position="187"/>
        <end position="196"/>
    </location>
</feature>
<accession>A0A9W8E067</accession>
<reference evidence="6" key="1">
    <citation type="submission" date="2022-07" db="EMBL/GenBank/DDBJ databases">
        <title>Phylogenomic reconstructions and comparative analyses of Kickxellomycotina fungi.</title>
        <authorList>
            <person name="Reynolds N.K."/>
            <person name="Stajich J.E."/>
            <person name="Barry K."/>
            <person name="Grigoriev I.V."/>
            <person name="Crous P."/>
            <person name="Smith M.E."/>
        </authorList>
    </citation>
    <scope>NUCLEOTIDE SEQUENCE</scope>
    <source>
        <strain evidence="6">RSA 1196</strain>
    </source>
</reference>
<dbReference type="EC" id="2.7.11.25" evidence="6"/>
<keyword evidence="7" id="KW-1185">Reference proteome</keyword>
<dbReference type="Gene3D" id="3.10.20.90">
    <property type="entry name" value="Phosphatidylinositol 3-kinase Catalytic Subunit, Chain A, domain 1"/>
    <property type="match status" value="1"/>
</dbReference>
<feature type="compositionally biased region" description="Polar residues" evidence="4">
    <location>
        <begin position="122"/>
        <end position="135"/>
    </location>
</feature>
<dbReference type="PANTHER" id="PTHR12573:SF4">
    <property type="entry name" value="AT09986P-RELATED"/>
    <property type="match status" value="1"/>
</dbReference>
<feature type="non-terminal residue" evidence="6">
    <location>
        <position position="536"/>
    </location>
</feature>
<feature type="non-terminal residue" evidence="6">
    <location>
        <position position="1"/>
    </location>
</feature>
<dbReference type="Proteomes" id="UP001150925">
    <property type="component" value="Unassembled WGS sequence"/>
</dbReference>
<evidence type="ECO:0000256" key="4">
    <source>
        <dbReference type="SAM" id="MobiDB-lite"/>
    </source>
</evidence>
<gene>
    <name evidence="6" type="primary">STE11_1</name>
    <name evidence="6" type="ORF">IWQ62_006335</name>
</gene>
<feature type="region of interest" description="Disordered" evidence="4">
    <location>
        <begin position="285"/>
        <end position="320"/>
    </location>
</feature>
<dbReference type="AlphaFoldDB" id="A0A9W8E067"/>
<dbReference type="Pfam" id="PF00536">
    <property type="entry name" value="SAM_1"/>
    <property type="match status" value="1"/>
</dbReference>
<evidence type="ECO:0000256" key="3">
    <source>
        <dbReference type="ARBA" id="ARBA00022777"/>
    </source>
</evidence>
<dbReference type="InterPro" id="IPR001660">
    <property type="entry name" value="SAM"/>
</dbReference>
<dbReference type="InterPro" id="IPR013761">
    <property type="entry name" value="SAM/pointed_sf"/>
</dbReference>
<feature type="compositionally biased region" description="Basic residues" evidence="4">
    <location>
        <begin position="299"/>
        <end position="310"/>
    </location>
</feature>
<protein>
    <submittedName>
        <fullName evidence="6">ATP binding</fullName>
        <ecNumber evidence="6">2.7.11.25</ecNumber>
    </submittedName>
</protein>
<feature type="region of interest" description="Disordered" evidence="4">
    <location>
        <begin position="79"/>
        <end position="272"/>
    </location>
</feature>
<feature type="region of interest" description="Disordered" evidence="4">
    <location>
        <begin position="462"/>
        <end position="489"/>
    </location>
</feature>
<name>A0A9W8E067_9FUNG</name>
<evidence type="ECO:0000256" key="1">
    <source>
        <dbReference type="ARBA" id="ARBA00006529"/>
    </source>
</evidence>
<dbReference type="PANTHER" id="PTHR12573">
    <property type="entry name" value="AT09986P-RELATED"/>
    <property type="match status" value="1"/>
</dbReference>
<evidence type="ECO:0000259" key="5">
    <source>
        <dbReference type="PROSITE" id="PS50105"/>
    </source>
</evidence>
<dbReference type="Pfam" id="PF14847">
    <property type="entry name" value="Ras_bdg_2"/>
    <property type="match status" value="1"/>
</dbReference>
<feature type="compositionally biased region" description="Polar residues" evidence="4">
    <location>
        <begin position="462"/>
        <end position="487"/>
    </location>
</feature>
<organism evidence="6 7">
    <name type="scientific">Dispira parvispora</name>
    <dbReference type="NCBI Taxonomy" id="1520584"/>
    <lineage>
        <taxon>Eukaryota</taxon>
        <taxon>Fungi</taxon>
        <taxon>Fungi incertae sedis</taxon>
        <taxon>Zoopagomycota</taxon>
        <taxon>Kickxellomycotina</taxon>
        <taxon>Dimargaritomycetes</taxon>
        <taxon>Dimargaritales</taxon>
        <taxon>Dimargaritaceae</taxon>
        <taxon>Dispira</taxon>
    </lineage>
</organism>